<dbReference type="GO" id="GO:0043022">
    <property type="term" value="F:ribosome binding"/>
    <property type="evidence" value="ECO:0007669"/>
    <property type="project" value="TreeGrafter"/>
</dbReference>
<comment type="caution">
    <text evidence="1">The sequence shown here is derived from an EMBL/GenBank/DDBJ whole genome shotgun (WGS) entry which is preliminary data.</text>
</comment>
<dbReference type="GO" id="GO:0003755">
    <property type="term" value="F:peptidyl-prolyl cis-trans isomerase activity"/>
    <property type="evidence" value="ECO:0007669"/>
    <property type="project" value="TreeGrafter"/>
</dbReference>
<protein>
    <submittedName>
        <fullName evidence="1">Uncharacterized protein</fullName>
    </submittedName>
</protein>
<dbReference type="InterPro" id="IPR005215">
    <property type="entry name" value="Trig_fac"/>
</dbReference>
<name>A0AAE1RYL1_9SOLA</name>
<keyword evidence="2" id="KW-1185">Reference proteome</keyword>
<reference evidence="1" key="1">
    <citation type="submission" date="2023-12" db="EMBL/GenBank/DDBJ databases">
        <title>Genome assembly of Anisodus tanguticus.</title>
        <authorList>
            <person name="Wang Y.-J."/>
        </authorList>
    </citation>
    <scope>NUCLEOTIDE SEQUENCE</scope>
    <source>
        <strain evidence="1">KB-2021</strain>
        <tissue evidence="1">Leaf</tissue>
    </source>
</reference>
<dbReference type="AlphaFoldDB" id="A0AAE1RYL1"/>
<dbReference type="GO" id="GO:0051083">
    <property type="term" value="P:'de novo' cotranslational protein folding"/>
    <property type="evidence" value="ECO:0007669"/>
    <property type="project" value="TreeGrafter"/>
</dbReference>
<dbReference type="PANTHER" id="PTHR30560:SF5">
    <property type="entry name" value="OS09G0515400 PROTEIN"/>
    <property type="match status" value="1"/>
</dbReference>
<dbReference type="EMBL" id="JAVYJV010000011">
    <property type="protein sequence ID" value="KAK4359629.1"/>
    <property type="molecule type" value="Genomic_DNA"/>
</dbReference>
<gene>
    <name evidence="1" type="ORF">RND71_021858</name>
</gene>
<dbReference type="GO" id="GO:0043335">
    <property type="term" value="P:protein unfolding"/>
    <property type="evidence" value="ECO:0007669"/>
    <property type="project" value="TreeGrafter"/>
</dbReference>
<evidence type="ECO:0000313" key="2">
    <source>
        <dbReference type="Proteomes" id="UP001291623"/>
    </source>
</evidence>
<accession>A0AAE1RYL1</accession>
<dbReference type="GO" id="GO:0015031">
    <property type="term" value="P:protein transport"/>
    <property type="evidence" value="ECO:0007669"/>
    <property type="project" value="InterPro"/>
</dbReference>
<organism evidence="1 2">
    <name type="scientific">Anisodus tanguticus</name>
    <dbReference type="NCBI Taxonomy" id="243964"/>
    <lineage>
        <taxon>Eukaryota</taxon>
        <taxon>Viridiplantae</taxon>
        <taxon>Streptophyta</taxon>
        <taxon>Embryophyta</taxon>
        <taxon>Tracheophyta</taxon>
        <taxon>Spermatophyta</taxon>
        <taxon>Magnoliopsida</taxon>
        <taxon>eudicotyledons</taxon>
        <taxon>Gunneridae</taxon>
        <taxon>Pentapetalae</taxon>
        <taxon>asterids</taxon>
        <taxon>lamiids</taxon>
        <taxon>Solanales</taxon>
        <taxon>Solanaceae</taxon>
        <taxon>Solanoideae</taxon>
        <taxon>Hyoscyameae</taxon>
        <taxon>Anisodus</taxon>
    </lineage>
</organism>
<dbReference type="PANTHER" id="PTHR30560">
    <property type="entry name" value="TRIGGER FACTOR CHAPERONE AND PEPTIDYL-PROLYL CIS/TRANS ISOMERASE"/>
    <property type="match status" value="1"/>
</dbReference>
<dbReference type="GO" id="GO:0044183">
    <property type="term" value="F:protein folding chaperone"/>
    <property type="evidence" value="ECO:0007669"/>
    <property type="project" value="TreeGrafter"/>
</dbReference>
<sequence>MKMLHFKTGPHLLSLNRKVVPQMQHVDFLIPNKMMGRKCVSLGMGCGLGRFSERTRTGRYAVLLGAGDTEVSTSEFDDFSVMRGASGSNELKISVSVSGAKTQEIFDKVFSRMVLDAQPIPGFRRDGLIVSKDLQIEQSFEDLEAIFEPGDPFTFSAIVQRQHPQ</sequence>
<evidence type="ECO:0000313" key="1">
    <source>
        <dbReference type="EMBL" id="KAK4359629.1"/>
    </source>
</evidence>
<proteinExistence type="predicted"/>
<dbReference type="Proteomes" id="UP001291623">
    <property type="component" value="Unassembled WGS sequence"/>
</dbReference>